<sequence>MFADHPILRILADLAPSEKGGHIRRNWSQEARRKAEALMEKIFAERYHQLHENGQVPATSVQRTKRRLAGLLRNYSDDESEAPIPPGPVDSSSAAVTQTTDPGASKPYAAEFRQYLDTVDHIPDGMAVIRWWGVREMILLHRHGQFAYLPTSQLNASRYPVWASLARDYLAIQPTSVSSERAFSHGGLTVDDRRTRLKADIVEALQFLKCAIREDLMMRIALPMSSLEAELELNDEGAGDSDAGTAGGVSETYATTADSTNGWDIILDEGDDSLFESQSFDSSDDVYSST</sequence>
<dbReference type="EMBL" id="JANSHE010004182">
    <property type="protein sequence ID" value="KAJ2980057.1"/>
    <property type="molecule type" value="Genomic_DNA"/>
</dbReference>
<accession>A0ACC1NMC2</accession>
<reference evidence="1" key="1">
    <citation type="submission" date="2022-08" db="EMBL/GenBank/DDBJ databases">
        <title>Genome Sequence of Pycnoporus sanguineus.</title>
        <authorList>
            <person name="Buettner E."/>
        </authorList>
    </citation>
    <scope>NUCLEOTIDE SEQUENCE</scope>
    <source>
        <strain evidence="1">CG-C14</strain>
    </source>
</reference>
<organism evidence="1 2">
    <name type="scientific">Trametes sanguinea</name>
    <dbReference type="NCBI Taxonomy" id="158606"/>
    <lineage>
        <taxon>Eukaryota</taxon>
        <taxon>Fungi</taxon>
        <taxon>Dikarya</taxon>
        <taxon>Basidiomycota</taxon>
        <taxon>Agaricomycotina</taxon>
        <taxon>Agaricomycetes</taxon>
        <taxon>Polyporales</taxon>
        <taxon>Polyporaceae</taxon>
        <taxon>Trametes</taxon>
    </lineage>
</organism>
<evidence type="ECO:0000313" key="1">
    <source>
        <dbReference type="EMBL" id="KAJ2980057.1"/>
    </source>
</evidence>
<dbReference type="Proteomes" id="UP001144978">
    <property type="component" value="Unassembled WGS sequence"/>
</dbReference>
<comment type="caution">
    <text evidence="1">The sequence shown here is derived from an EMBL/GenBank/DDBJ whole genome shotgun (WGS) entry which is preliminary data.</text>
</comment>
<gene>
    <name evidence="1" type="ORF">NUW54_g11054</name>
</gene>
<proteinExistence type="predicted"/>
<evidence type="ECO:0000313" key="2">
    <source>
        <dbReference type="Proteomes" id="UP001144978"/>
    </source>
</evidence>
<keyword evidence="2" id="KW-1185">Reference proteome</keyword>
<protein>
    <submittedName>
        <fullName evidence="1">Uncharacterized protein</fullName>
    </submittedName>
</protein>
<name>A0ACC1NMC2_9APHY</name>